<accession>A0A831W7K9</accession>
<dbReference type="Pfam" id="PF11191">
    <property type="entry name" value="DUF2782"/>
    <property type="match status" value="1"/>
</dbReference>
<dbReference type="Gene3D" id="2.20.130.30">
    <property type="entry name" value="Protein of unknown function DUF2782"/>
    <property type="match status" value="1"/>
</dbReference>
<dbReference type="EMBL" id="DRKP01000107">
    <property type="protein sequence ID" value="HEB96636.1"/>
    <property type="molecule type" value="Genomic_DNA"/>
</dbReference>
<dbReference type="InterPro" id="IPR021357">
    <property type="entry name" value="DUF2782"/>
</dbReference>
<dbReference type="AlphaFoldDB" id="A0A831W7K9"/>
<evidence type="ECO:0000256" key="1">
    <source>
        <dbReference type="SAM" id="MobiDB-lite"/>
    </source>
</evidence>
<feature type="chain" id="PRO_5032870425" evidence="2">
    <location>
        <begin position="20"/>
        <end position="107"/>
    </location>
</feature>
<dbReference type="Proteomes" id="UP000886251">
    <property type="component" value="Unassembled WGS sequence"/>
</dbReference>
<comment type="caution">
    <text evidence="3">The sequence shown here is derived from an EMBL/GenBank/DDBJ whole genome shotgun (WGS) entry which is preliminary data.</text>
</comment>
<feature type="region of interest" description="Disordered" evidence="1">
    <location>
        <begin position="20"/>
        <end position="39"/>
    </location>
</feature>
<feature type="signal peptide" evidence="2">
    <location>
        <begin position="1"/>
        <end position="19"/>
    </location>
</feature>
<sequence>MNRPALTTLLALLAAAAAAEDQPQRATLPPPPEVKQGEVIEPEVTIIEGKDRTVEQYSVRGHVYMIKVTPRVGPPYYLYDLDGDGRMDVRQDSPMDIGIPQWVLFSW</sequence>
<reference evidence="3" key="1">
    <citation type="journal article" date="2020" name="mSystems">
        <title>Genome- and Community-Level Interaction Insights into Carbon Utilization and Element Cycling Functions of Hydrothermarchaeota in Hydrothermal Sediment.</title>
        <authorList>
            <person name="Zhou Z."/>
            <person name="Liu Y."/>
            <person name="Xu W."/>
            <person name="Pan J."/>
            <person name="Luo Z.H."/>
            <person name="Li M."/>
        </authorList>
    </citation>
    <scope>NUCLEOTIDE SEQUENCE [LARGE SCALE GENOMIC DNA]</scope>
    <source>
        <strain evidence="3">HyVt-443</strain>
    </source>
</reference>
<evidence type="ECO:0000256" key="2">
    <source>
        <dbReference type="SAM" id="SignalP"/>
    </source>
</evidence>
<protein>
    <submittedName>
        <fullName evidence="3">DUF2782 domain-containing protein</fullName>
    </submittedName>
</protein>
<evidence type="ECO:0000313" key="3">
    <source>
        <dbReference type="EMBL" id="HEB96636.1"/>
    </source>
</evidence>
<gene>
    <name evidence="3" type="ORF">ENI96_09435</name>
</gene>
<name>A0A831W7K9_9GAMM</name>
<organism evidence="3">
    <name type="scientific">Sedimenticola thiotaurini</name>
    <dbReference type="NCBI Taxonomy" id="1543721"/>
    <lineage>
        <taxon>Bacteria</taxon>
        <taxon>Pseudomonadati</taxon>
        <taxon>Pseudomonadota</taxon>
        <taxon>Gammaproteobacteria</taxon>
        <taxon>Chromatiales</taxon>
        <taxon>Sedimenticolaceae</taxon>
        <taxon>Sedimenticola</taxon>
    </lineage>
</organism>
<proteinExistence type="predicted"/>
<keyword evidence="2" id="KW-0732">Signal</keyword>